<dbReference type="GO" id="GO:0006352">
    <property type="term" value="P:DNA-templated transcription initiation"/>
    <property type="evidence" value="ECO:0007669"/>
    <property type="project" value="InterPro"/>
</dbReference>
<proteinExistence type="inferred from homology"/>
<evidence type="ECO:0000256" key="3">
    <source>
        <dbReference type="ARBA" id="ARBA00023082"/>
    </source>
</evidence>
<dbReference type="InterPro" id="IPR013324">
    <property type="entry name" value="RNA_pol_sigma_r3/r4-like"/>
</dbReference>
<dbReference type="RefSeq" id="WP_089906222.1">
    <property type="nucleotide sequence ID" value="NZ_FOBB01000001.1"/>
</dbReference>
<dbReference type="Proteomes" id="UP000198984">
    <property type="component" value="Unassembled WGS sequence"/>
</dbReference>
<feature type="domain" description="RNA polymerase sigma-70 region 2" evidence="5">
    <location>
        <begin position="27"/>
        <end position="91"/>
    </location>
</feature>
<feature type="domain" description="RNA polymerase sigma factor 70 region 4 type 2" evidence="6">
    <location>
        <begin position="123"/>
        <end position="168"/>
    </location>
</feature>
<dbReference type="EMBL" id="FOBB01000001">
    <property type="protein sequence ID" value="SEK39671.1"/>
    <property type="molecule type" value="Genomic_DNA"/>
</dbReference>
<evidence type="ECO:0000256" key="4">
    <source>
        <dbReference type="ARBA" id="ARBA00023163"/>
    </source>
</evidence>
<dbReference type="Pfam" id="PF08281">
    <property type="entry name" value="Sigma70_r4_2"/>
    <property type="match status" value="1"/>
</dbReference>
<evidence type="ECO:0000313" key="8">
    <source>
        <dbReference type="Proteomes" id="UP000198984"/>
    </source>
</evidence>
<dbReference type="InterPro" id="IPR013325">
    <property type="entry name" value="RNA_pol_sigma_r2"/>
</dbReference>
<dbReference type="NCBIfam" id="TIGR02937">
    <property type="entry name" value="sigma70-ECF"/>
    <property type="match status" value="1"/>
</dbReference>
<keyword evidence="2" id="KW-0805">Transcription regulation</keyword>
<evidence type="ECO:0000259" key="6">
    <source>
        <dbReference type="Pfam" id="PF08281"/>
    </source>
</evidence>
<keyword evidence="8" id="KW-1185">Reference proteome</keyword>
<name>A0A1H7GNK9_9BACT</name>
<keyword evidence="3" id="KW-0731">Sigma factor</keyword>
<dbReference type="OrthoDB" id="799938at2"/>
<dbReference type="InterPro" id="IPR013249">
    <property type="entry name" value="RNA_pol_sigma70_r4_t2"/>
</dbReference>
<dbReference type="InterPro" id="IPR039425">
    <property type="entry name" value="RNA_pol_sigma-70-like"/>
</dbReference>
<sequence>MPADVSDITKNLLPLVAAGSEKAFRQLFHLYADLLHTYIQSITKSSELAEEVVQDIFLQIWISRETLHNIRNFRSYLFVISRNHALNIIKQLIRENRRIKQWEESKALHADSDPEHLEYRLSLIEEAVRRLPPQQQKVWVMSRKQGMKYSEIAVATSLSRETVKKYLQYATSSIMQYVASRIDLLVIFLLFIRR</sequence>
<organism evidence="7 8">
    <name type="scientific">Chitinophaga rupis</name>
    <dbReference type="NCBI Taxonomy" id="573321"/>
    <lineage>
        <taxon>Bacteria</taxon>
        <taxon>Pseudomonadati</taxon>
        <taxon>Bacteroidota</taxon>
        <taxon>Chitinophagia</taxon>
        <taxon>Chitinophagales</taxon>
        <taxon>Chitinophagaceae</taxon>
        <taxon>Chitinophaga</taxon>
    </lineage>
</organism>
<dbReference type="AlphaFoldDB" id="A0A1H7GNK9"/>
<dbReference type="InterPro" id="IPR036388">
    <property type="entry name" value="WH-like_DNA-bd_sf"/>
</dbReference>
<evidence type="ECO:0000313" key="7">
    <source>
        <dbReference type="EMBL" id="SEK39671.1"/>
    </source>
</evidence>
<dbReference type="Gene3D" id="1.10.10.10">
    <property type="entry name" value="Winged helix-like DNA-binding domain superfamily/Winged helix DNA-binding domain"/>
    <property type="match status" value="1"/>
</dbReference>
<evidence type="ECO:0000259" key="5">
    <source>
        <dbReference type="Pfam" id="PF04542"/>
    </source>
</evidence>
<dbReference type="STRING" id="573321.SAMN04488505_101119"/>
<keyword evidence="4" id="KW-0804">Transcription</keyword>
<dbReference type="Gene3D" id="1.10.1740.10">
    <property type="match status" value="1"/>
</dbReference>
<gene>
    <name evidence="7" type="ORF">SAMN04488505_101119</name>
</gene>
<dbReference type="SUPFAM" id="SSF88659">
    <property type="entry name" value="Sigma3 and sigma4 domains of RNA polymerase sigma factors"/>
    <property type="match status" value="1"/>
</dbReference>
<protein>
    <submittedName>
        <fullName evidence="7">RNA polymerase sigma-70 factor, ECF subfamily</fullName>
    </submittedName>
</protein>
<dbReference type="GO" id="GO:0016987">
    <property type="term" value="F:sigma factor activity"/>
    <property type="evidence" value="ECO:0007669"/>
    <property type="project" value="UniProtKB-KW"/>
</dbReference>
<dbReference type="SUPFAM" id="SSF88946">
    <property type="entry name" value="Sigma2 domain of RNA polymerase sigma factors"/>
    <property type="match status" value="1"/>
</dbReference>
<dbReference type="Pfam" id="PF04542">
    <property type="entry name" value="Sigma70_r2"/>
    <property type="match status" value="1"/>
</dbReference>
<accession>A0A1H7GNK9</accession>
<dbReference type="PANTHER" id="PTHR43133:SF46">
    <property type="entry name" value="RNA POLYMERASE SIGMA-70 FACTOR ECF SUBFAMILY"/>
    <property type="match status" value="1"/>
</dbReference>
<reference evidence="7 8" key="1">
    <citation type="submission" date="2016-10" db="EMBL/GenBank/DDBJ databases">
        <authorList>
            <person name="de Groot N.N."/>
        </authorList>
    </citation>
    <scope>NUCLEOTIDE SEQUENCE [LARGE SCALE GENOMIC DNA]</scope>
    <source>
        <strain evidence="7 8">DSM 21039</strain>
    </source>
</reference>
<evidence type="ECO:0000256" key="1">
    <source>
        <dbReference type="ARBA" id="ARBA00010641"/>
    </source>
</evidence>
<dbReference type="PANTHER" id="PTHR43133">
    <property type="entry name" value="RNA POLYMERASE ECF-TYPE SIGMA FACTO"/>
    <property type="match status" value="1"/>
</dbReference>
<dbReference type="GO" id="GO:0003677">
    <property type="term" value="F:DNA binding"/>
    <property type="evidence" value="ECO:0007669"/>
    <property type="project" value="InterPro"/>
</dbReference>
<dbReference type="InterPro" id="IPR007627">
    <property type="entry name" value="RNA_pol_sigma70_r2"/>
</dbReference>
<comment type="similarity">
    <text evidence="1">Belongs to the sigma-70 factor family. ECF subfamily.</text>
</comment>
<dbReference type="InterPro" id="IPR014284">
    <property type="entry name" value="RNA_pol_sigma-70_dom"/>
</dbReference>
<evidence type="ECO:0000256" key="2">
    <source>
        <dbReference type="ARBA" id="ARBA00023015"/>
    </source>
</evidence>